<evidence type="ECO:0000313" key="2">
    <source>
        <dbReference type="EMBL" id="UWM56424.1"/>
    </source>
</evidence>
<organism evidence="2 3">
    <name type="scientific">Salinirubellus salinus</name>
    <dbReference type="NCBI Taxonomy" id="1364945"/>
    <lineage>
        <taxon>Archaea</taxon>
        <taxon>Methanobacteriati</taxon>
        <taxon>Methanobacteriota</taxon>
        <taxon>Stenosarchaea group</taxon>
        <taxon>Halobacteria</taxon>
        <taxon>Halobacteriales</taxon>
        <taxon>Natronomonadaceae</taxon>
        <taxon>Salinirubellus</taxon>
    </lineage>
</organism>
<dbReference type="GeneID" id="74942566"/>
<evidence type="ECO:0000313" key="3">
    <source>
        <dbReference type="Proteomes" id="UP001057580"/>
    </source>
</evidence>
<sequence>MDRRVWLLVATFAALALAFGTGGFSAAELDRGVSVAVVDHEDAFVGLADPGSQGTRPDWPAEWSPREEPVTVENQRVALFGVYNRFGDTTLRVTARVPDGTSPDVSAVSTTHVAPRRTGLVSGTVDCGQRSGRSHHEVDLTVVVDGTDGGFHGTIDYTVTVLCASAGKTPETSPSTTDNTTETTADSTASALDTPA</sequence>
<dbReference type="KEGG" id="ssai:N0B31_09050"/>
<dbReference type="RefSeq" id="WP_260643538.1">
    <property type="nucleotide sequence ID" value="NZ_CP104003.1"/>
</dbReference>
<gene>
    <name evidence="2" type="ORF">N0B31_09050</name>
</gene>
<feature type="compositionally biased region" description="Low complexity" evidence="1">
    <location>
        <begin position="169"/>
        <end position="196"/>
    </location>
</feature>
<proteinExistence type="predicted"/>
<reference evidence="2" key="1">
    <citation type="submission" date="2022-09" db="EMBL/GenBank/DDBJ databases">
        <title>Diverse halophilic archaea isolated from saline environments.</title>
        <authorList>
            <person name="Cui H.-L."/>
        </authorList>
    </citation>
    <scope>NUCLEOTIDE SEQUENCE</scope>
    <source>
        <strain evidence="2">ZS-35-S2</strain>
    </source>
</reference>
<dbReference type="EMBL" id="CP104003">
    <property type="protein sequence ID" value="UWM56424.1"/>
    <property type="molecule type" value="Genomic_DNA"/>
</dbReference>
<keyword evidence="3" id="KW-1185">Reference proteome</keyword>
<dbReference type="AlphaFoldDB" id="A0A9E7R754"/>
<feature type="region of interest" description="Disordered" evidence="1">
    <location>
        <begin position="168"/>
        <end position="196"/>
    </location>
</feature>
<name>A0A9E7R754_9EURY</name>
<dbReference type="Proteomes" id="UP001057580">
    <property type="component" value="Chromosome"/>
</dbReference>
<protein>
    <submittedName>
        <fullName evidence="2">Uncharacterized protein</fullName>
    </submittedName>
</protein>
<accession>A0A9E7R754</accession>
<evidence type="ECO:0000256" key="1">
    <source>
        <dbReference type="SAM" id="MobiDB-lite"/>
    </source>
</evidence>